<sequence>MSGAGVTSIPKGLHHLEVLNKSKFAGKWPSRLPHGPTQFIQPSDRIRRWNVRPQDKVRLLVGRPQEKFLDETVGAKSGWRVYTVKRVDLERNKVYVEGLNNKRSATARPKPENFNSLSEAERNQWETSANIAPMARPVHYSNVQLCVEDKNGPDSVFASRVATSTPYFNKGLRRLEWDRYAAKLTGPSDQAPDPERGLVRIPWPASALVKPADPTHLDTSSPSTSTLKLPSTDSLMTATLMGELLPSSSLEPIRNTPEAREWLDAHAESPGVPETDSTMPLFLSEELSPRFSRSKKTAGFNARREQIARDREEAGKAAVAAWEAGGRDRSLADVLGGEGAEALEGVKLRGRTRAEVREAAQVLFDQEEARVKRGVREAKKMEMRWSKEEGEWVAGERVENVKRRKERRALKEKKVEKRMEGLRLEQGRNAVVPESFRA</sequence>
<feature type="compositionally biased region" description="Low complexity" evidence="3">
    <location>
        <begin position="217"/>
        <end position="230"/>
    </location>
</feature>
<evidence type="ECO:0000256" key="1">
    <source>
        <dbReference type="ARBA" id="ARBA00022980"/>
    </source>
</evidence>
<keyword evidence="1" id="KW-0689">Ribosomal protein</keyword>
<protein>
    <submittedName>
        <fullName evidence="4">Uncharacterized protein</fullName>
    </submittedName>
</protein>
<dbReference type="GeneID" id="77732273"/>
<feature type="region of interest" description="Disordered" evidence="3">
    <location>
        <begin position="210"/>
        <end position="230"/>
    </location>
</feature>
<dbReference type="InterPro" id="IPR014722">
    <property type="entry name" value="Rib_uL2_dom2"/>
</dbReference>
<dbReference type="AlphaFoldDB" id="A0AA38H9N1"/>
<evidence type="ECO:0000313" key="5">
    <source>
        <dbReference type="Proteomes" id="UP001164286"/>
    </source>
</evidence>
<dbReference type="GO" id="GO:1990904">
    <property type="term" value="C:ribonucleoprotein complex"/>
    <property type="evidence" value="ECO:0007669"/>
    <property type="project" value="UniProtKB-KW"/>
</dbReference>
<dbReference type="RefSeq" id="XP_052945828.1">
    <property type="nucleotide sequence ID" value="XM_053093068.1"/>
</dbReference>
<keyword evidence="5" id="KW-1185">Reference proteome</keyword>
<accession>A0AA38H9N1</accession>
<evidence type="ECO:0000313" key="4">
    <source>
        <dbReference type="EMBL" id="KAI9636051.1"/>
    </source>
</evidence>
<comment type="caution">
    <text evidence="4">The sequence shown here is derived from an EMBL/GenBank/DDBJ whole genome shotgun (WGS) entry which is preliminary data.</text>
</comment>
<gene>
    <name evidence="4" type="ORF">MKK02DRAFT_44751</name>
</gene>
<evidence type="ECO:0000256" key="2">
    <source>
        <dbReference type="ARBA" id="ARBA00023274"/>
    </source>
</evidence>
<dbReference type="GO" id="GO:0003723">
    <property type="term" value="F:RNA binding"/>
    <property type="evidence" value="ECO:0007669"/>
    <property type="project" value="InterPro"/>
</dbReference>
<dbReference type="CDD" id="cd06089">
    <property type="entry name" value="KOW_RPL26"/>
    <property type="match status" value="1"/>
</dbReference>
<evidence type="ECO:0000256" key="3">
    <source>
        <dbReference type="SAM" id="MobiDB-lite"/>
    </source>
</evidence>
<proteinExistence type="predicted"/>
<reference evidence="4" key="1">
    <citation type="journal article" date="2022" name="G3 (Bethesda)">
        <title>High quality genome of the basidiomycete yeast Dioszegia hungarica PDD-24b-2 isolated from cloud water.</title>
        <authorList>
            <person name="Jarrige D."/>
            <person name="Haridas S."/>
            <person name="Bleykasten-Grosshans C."/>
            <person name="Joly M."/>
            <person name="Nadalig T."/>
            <person name="Sancelme M."/>
            <person name="Vuilleumier S."/>
            <person name="Grigoriev I.V."/>
            <person name="Amato P."/>
            <person name="Bringel F."/>
        </authorList>
    </citation>
    <scope>NUCLEOTIDE SEQUENCE</scope>
    <source>
        <strain evidence="4">PDD-24b-2</strain>
    </source>
</reference>
<dbReference type="InterPro" id="IPR041988">
    <property type="entry name" value="Ribosomal_uL24_KOW"/>
</dbReference>
<dbReference type="GO" id="GO:0005840">
    <property type="term" value="C:ribosome"/>
    <property type="evidence" value="ECO:0007669"/>
    <property type="project" value="UniProtKB-KW"/>
</dbReference>
<name>A0AA38H9N1_9TREE</name>
<dbReference type="EMBL" id="JAKWFO010000005">
    <property type="protein sequence ID" value="KAI9636051.1"/>
    <property type="molecule type" value="Genomic_DNA"/>
</dbReference>
<keyword evidence="2" id="KW-0687">Ribonucleoprotein</keyword>
<dbReference type="Proteomes" id="UP001164286">
    <property type="component" value="Unassembled WGS sequence"/>
</dbReference>
<dbReference type="Gene3D" id="2.30.30.30">
    <property type="match status" value="1"/>
</dbReference>
<organism evidence="4 5">
    <name type="scientific">Dioszegia hungarica</name>
    <dbReference type="NCBI Taxonomy" id="4972"/>
    <lineage>
        <taxon>Eukaryota</taxon>
        <taxon>Fungi</taxon>
        <taxon>Dikarya</taxon>
        <taxon>Basidiomycota</taxon>
        <taxon>Agaricomycotina</taxon>
        <taxon>Tremellomycetes</taxon>
        <taxon>Tremellales</taxon>
        <taxon>Bulleribasidiaceae</taxon>
        <taxon>Dioszegia</taxon>
    </lineage>
</organism>